<evidence type="ECO:0000256" key="4">
    <source>
        <dbReference type="ARBA" id="ARBA00022692"/>
    </source>
</evidence>
<sequence length="977" mass="105928">MRLKRNKLRDAIAFSLAVSAVTLAGTGAAFAQDAQDAQTEQAAETPTSLDAITVTGSRIKSQTFTASSPITEINAEEFTQFGATTVEDLVNQYPQIDLNFDNFANNGSFGHATISMRGLGAQRTLTLVNGRRLPASRNEITDPSIVPAAMIRRVDILSGGASAIYGADAVAGVVNFVLDDQFEGVSLNYGYSAYQHDNDNEEIQALNEERGFPYPTGNSGFDGISRNADIVVGGSFADNRGHAVGWLTWRENEALYQGQRDYSSCSVFFDAEVCGGSGTADPGRFSVNQFEDGAVVPWAPGTNNNYIWNGSGYENGTYVYNYAPINFYQRPDKRITAGFMGSYEINEYFEPYIEALFLERRSDVQIAESGAFGVPINVDCDNERIGTLCADAGVTTDMARITMWKRNVEGGPRISSADDSTHRITAGVRGSLFDSSWTYDVSLLSGRTKTIDIGKNDFLITRISAAALGCTDPVYGTFPGCQPYDIWTDEIDPEAAAAMAGTSFSIFKTGYRAFSAEANGYLGWGFPSADGEEIGLAVGMERRDYTYESEYDGDSAAGNFAGAGAASLPVDASNTVNDFFVEAALPFYVGDGAFNRFDASLGYRYSDDDTSGNYDTYKVGLSGMFLDSKLLVRAGYNRAVRSPSLNDLYYPQRIALNAGGTDLCAGPEFDEDGERQLNYTPEQCARTGVPIEAYGNVPANPANQYNNITGGNPSLEPEIADTYTVGFAIEPIEDLNLSLDWYSVEIEGAIGGIGYNTIQILCMEQNLYCDRISRDARAGEYDLWVGLASDPLTGNIDNLPDNIGVFERSGLDLAANYSFAIGPGRLTTSVVGNYVLKDFTQTLASQPSTAFECKGLVNDTYLCQTPKWRHVASLRYGWDRYTAGLRWRYIDGMDYNDVDGTPLTDIIWFDGGVPSYSYLDLSGSMSFGQAMLTLGVNNVLDKEPPFSGDSGLSANANALGGYDQVGRYIFGSISLKF</sequence>
<dbReference type="InterPro" id="IPR012910">
    <property type="entry name" value="Plug_dom"/>
</dbReference>
<dbReference type="AlphaFoldDB" id="A0A5D4XP32"/>
<dbReference type="Proteomes" id="UP000324973">
    <property type="component" value="Unassembled WGS sequence"/>
</dbReference>
<comment type="caution">
    <text evidence="13">The sequence shown here is derived from an EMBL/GenBank/DDBJ whole genome shotgun (WGS) entry which is preliminary data.</text>
</comment>
<feature type="chain" id="PRO_5022765282" evidence="10">
    <location>
        <begin position="32"/>
        <end position="977"/>
    </location>
</feature>
<dbReference type="PANTHER" id="PTHR47234">
    <property type="match status" value="1"/>
</dbReference>
<gene>
    <name evidence="13" type="ORF">FZO89_05165</name>
</gene>
<dbReference type="PANTHER" id="PTHR47234:SF2">
    <property type="entry name" value="TONB-DEPENDENT RECEPTOR"/>
    <property type="match status" value="1"/>
</dbReference>
<dbReference type="InterPro" id="IPR000531">
    <property type="entry name" value="Beta-barrel_TonB"/>
</dbReference>
<dbReference type="SUPFAM" id="SSF56935">
    <property type="entry name" value="Porins"/>
    <property type="match status" value="1"/>
</dbReference>
<dbReference type="PROSITE" id="PS52016">
    <property type="entry name" value="TONB_DEPENDENT_REC_3"/>
    <property type="match status" value="1"/>
</dbReference>
<evidence type="ECO:0000256" key="3">
    <source>
        <dbReference type="ARBA" id="ARBA00022452"/>
    </source>
</evidence>
<dbReference type="Gene3D" id="2.40.170.20">
    <property type="entry name" value="TonB-dependent receptor, beta-barrel domain"/>
    <property type="match status" value="1"/>
</dbReference>
<dbReference type="InterPro" id="IPR039426">
    <property type="entry name" value="TonB-dep_rcpt-like"/>
</dbReference>
<keyword evidence="6 8" id="KW-0472">Membrane</keyword>
<dbReference type="InterPro" id="IPR036942">
    <property type="entry name" value="Beta-barrel_TonB_sf"/>
</dbReference>
<keyword evidence="14" id="KW-1185">Reference proteome</keyword>
<evidence type="ECO:0000313" key="14">
    <source>
        <dbReference type="Proteomes" id="UP000324973"/>
    </source>
</evidence>
<feature type="domain" description="TonB-dependent receptor-like beta-barrel" evidence="11">
    <location>
        <begin position="465"/>
        <end position="939"/>
    </location>
</feature>
<name>A0A5D4XP32_9GAMM</name>
<comment type="subcellular location">
    <subcellularLocation>
        <location evidence="1 8">Cell outer membrane</location>
        <topology evidence="1 8">Multi-pass membrane protein</topology>
    </subcellularLocation>
</comment>
<dbReference type="RefSeq" id="WP_149102243.1">
    <property type="nucleotide sequence ID" value="NZ_VTFT01000001.1"/>
</dbReference>
<evidence type="ECO:0000313" key="13">
    <source>
        <dbReference type="EMBL" id="TYT25693.1"/>
    </source>
</evidence>
<keyword evidence="3 8" id="KW-1134">Transmembrane beta strand</keyword>
<keyword evidence="5 9" id="KW-0798">TonB box</keyword>
<evidence type="ECO:0000256" key="9">
    <source>
        <dbReference type="RuleBase" id="RU003357"/>
    </source>
</evidence>
<keyword evidence="2 8" id="KW-0813">Transport</keyword>
<accession>A0A5D4XP32</accession>
<proteinExistence type="inferred from homology"/>
<keyword evidence="4 8" id="KW-0812">Transmembrane</keyword>
<organism evidence="13 14">
    <name type="scientific">Luteimonas viscosa</name>
    <dbReference type="NCBI Taxonomy" id="1132694"/>
    <lineage>
        <taxon>Bacteria</taxon>
        <taxon>Pseudomonadati</taxon>
        <taxon>Pseudomonadota</taxon>
        <taxon>Gammaproteobacteria</taxon>
        <taxon>Lysobacterales</taxon>
        <taxon>Lysobacteraceae</taxon>
        <taxon>Luteimonas</taxon>
    </lineage>
</organism>
<dbReference type="GO" id="GO:0009279">
    <property type="term" value="C:cell outer membrane"/>
    <property type="evidence" value="ECO:0007669"/>
    <property type="project" value="UniProtKB-SubCell"/>
</dbReference>
<evidence type="ECO:0000256" key="5">
    <source>
        <dbReference type="ARBA" id="ARBA00023077"/>
    </source>
</evidence>
<dbReference type="Pfam" id="PF07715">
    <property type="entry name" value="Plug"/>
    <property type="match status" value="1"/>
</dbReference>
<keyword evidence="13" id="KW-0675">Receptor</keyword>
<evidence type="ECO:0000256" key="2">
    <source>
        <dbReference type="ARBA" id="ARBA00022448"/>
    </source>
</evidence>
<dbReference type="EMBL" id="VTFT01000001">
    <property type="protein sequence ID" value="TYT25693.1"/>
    <property type="molecule type" value="Genomic_DNA"/>
</dbReference>
<protein>
    <submittedName>
        <fullName evidence="13">TonB-dependent receptor</fullName>
    </submittedName>
</protein>
<keyword evidence="7 8" id="KW-0998">Cell outer membrane</keyword>
<evidence type="ECO:0000259" key="11">
    <source>
        <dbReference type="Pfam" id="PF00593"/>
    </source>
</evidence>
<keyword evidence="10" id="KW-0732">Signal</keyword>
<evidence type="ECO:0000256" key="8">
    <source>
        <dbReference type="PROSITE-ProRule" id="PRU01360"/>
    </source>
</evidence>
<dbReference type="Gene3D" id="2.170.130.10">
    <property type="entry name" value="TonB-dependent receptor, plug domain"/>
    <property type="match status" value="1"/>
</dbReference>
<feature type="signal peptide" evidence="10">
    <location>
        <begin position="1"/>
        <end position="31"/>
    </location>
</feature>
<evidence type="ECO:0000256" key="6">
    <source>
        <dbReference type="ARBA" id="ARBA00023136"/>
    </source>
</evidence>
<comment type="similarity">
    <text evidence="8 9">Belongs to the TonB-dependent receptor family.</text>
</comment>
<evidence type="ECO:0000256" key="1">
    <source>
        <dbReference type="ARBA" id="ARBA00004571"/>
    </source>
</evidence>
<dbReference type="OrthoDB" id="6276154at2"/>
<evidence type="ECO:0000259" key="12">
    <source>
        <dbReference type="Pfam" id="PF07715"/>
    </source>
</evidence>
<evidence type="ECO:0000256" key="7">
    <source>
        <dbReference type="ARBA" id="ARBA00023237"/>
    </source>
</evidence>
<dbReference type="Pfam" id="PF00593">
    <property type="entry name" value="TonB_dep_Rec_b-barrel"/>
    <property type="match status" value="1"/>
</dbReference>
<feature type="domain" description="TonB-dependent receptor plug" evidence="12">
    <location>
        <begin position="66"/>
        <end position="173"/>
    </location>
</feature>
<reference evidence="13 14" key="1">
    <citation type="submission" date="2019-08" db="EMBL/GenBank/DDBJ databases">
        <title>Luteimonas viscosus sp. nov., isolated from soil of a sunflower field.</title>
        <authorList>
            <person name="Jianli Z."/>
            <person name="Ying Z."/>
        </authorList>
    </citation>
    <scope>NUCLEOTIDE SEQUENCE [LARGE SCALE GENOMIC DNA]</scope>
    <source>
        <strain evidence="13 14">XBU10</strain>
    </source>
</reference>
<evidence type="ECO:0000256" key="10">
    <source>
        <dbReference type="SAM" id="SignalP"/>
    </source>
</evidence>
<dbReference type="InterPro" id="IPR037066">
    <property type="entry name" value="Plug_dom_sf"/>
</dbReference>